<organism evidence="2 3">
    <name type="scientific">Leucobacter chromiisoli</name>
    <dbReference type="NCBI Taxonomy" id="2796471"/>
    <lineage>
        <taxon>Bacteria</taxon>
        <taxon>Bacillati</taxon>
        <taxon>Actinomycetota</taxon>
        <taxon>Actinomycetes</taxon>
        <taxon>Micrococcales</taxon>
        <taxon>Microbacteriaceae</taxon>
        <taxon>Leucobacter</taxon>
    </lineage>
</organism>
<sequence>MNEQAVPVEESTLLDPDPQSASHRIPLRWLDIDSQGHVYHAVALSLVDEGRARWFEGCFDAETTDYVIARVEADYHRPISLAMGYVDCTVRLTHVGRKSLRFDETLASPDGEVLLTSRSWVVVWDIATRRTRPMTAAEHGHLEAS</sequence>
<dbReference type="Pfam" id="PF13279">
    <property type="entry name" value="4HBT_2"/>
    <property type="match status" value="1"/>
</dbReference>
<name>A0A934Q813_9MICO</name>
<feature type="region of interest" description="Disordered" evidence="1">
    <location>
        <begin position="1"/>
        <end position="20"/>
    </location>
</feature>
<evidence type="ECO:0000313" key="3">
    <source>
        <dbReference type="Proteomes" id="UP000608530"/>
    </source>
</evidence>
<protein>
    <submittedName>
        <fullName evidence="2">Acyl-CoA thioesterase</fullName>
    </submittedName>
</protein>
<dbReference type="Proteomes" id="UP000608530">
    <property type="component" value="Unassembled WGS sequence"/>
</dbReference>
<evidence type="ECO:0000313" key="2">
    <source>
        <dbReference type="EMBL" id="MBK0418801.1"/>
    </source>
</evidence>
<proteinExistence type="predicted"/>
<dbReference type="EMBL" id="JAEHOH010000009">
    <property type="protein sequence ID" value="MBK0418801.1"/>
    <property type="molecule type" value="Genomic_DNA"/>
</dbReference>
<keyword evidence="3" id="KW-1185">Reference proteome</keyword>
<dbReference type="AlphaFoldDB" id="A0A934Q813"/>
<comment type="caution">
    <text evidence="2">The sequence shown here is derived from an EMBL/GenBank/DDBJ whole genome shotgun (WGS) entry which is preliminary data.</text>
</comment>
<dbReference type="RefSeq" id="WP_200114951.1">
    <property type="nucleotide sequence ID" value="NZ_JAEHOH010000009.1"/>
</dbReference>
<dbReference type="InterPro" id="IPR029069">
    <property type="entry name" value="HotDog_dom_sf"/>
</dbReference>
<dbReference type="SUPFAM" id="SSF54637">
    <property type="entry name" value="Thioesterase/thiol ester dehydrase-isomerase"/>
    <property type="match status" value="1"/>
</dbReference>
<dbReference type="Gene3D" id="3.10.129.10">
    <property type="entry name" value="Hotdog Thioesterase"/>
    <property type="match status" value="1"/>
</dbReference>
<reference evidence="2" key="1">
    <citation type="submission" date="2020-12" db="EMBL/GenBank/DDBJ databases">
        <title>Leucobacter sp. CAS1, isolated from Chromium sludge.</title>
        <authorList>
            <person name="Xu Z."/>
        </authorList>
    </citation>
    <scope>NUCLEOTIDE SEQUENCE</scope>
    <source>
        <strain evidence="2">CSA1</strain>
    </source>
</reference>
<gene>
    <name evidence="2" type="ORF">JD276_07110</name>
</gene>
<dbReference type="CDD" id="cd00586">
    <property type="entry name" value="4HBT"/>
    <property type="match status" value="1"/>
</dbReference>
<accession>A0A934Q813</accession>
<evidence type="ECO:0000256" key="1">
    <source>
        <dbReference type="SAM" id="MobiDB-lite"/>
    </source>
</evidence>